<dbReference type="InterPro" id="IPR011013">
    <property type="entry name" value="Gal_mutarotase_sf_dom"/>
</dbReference>
<proteinExistence type="inferred from homology"/>
<dbReference type="EC" id="3.2.1.20" evidence="3"/>
<name>A0AAX6MEE7_9PEZI</name>
<feature type="chain" id="PRO_5043802930" description="alpha-glucosidase" evidence="6">
    <location>
        <begin position="17"/>
        <end position="873"/>
    </location>
</feature>
<evidence type="ECO:0000259" key="8">
    <source>
        <dbReference type="Pfam" id="PF13802"/>
    </source>
</evidence>
<dbReference type="SUPFAM" id="SSF51011">
    <property type="entry name" value="Glycosyl hydrolase domain"/>
    <property type="match status" value="1"/>
</dbReference>
<accession>A0AAX6MEE7</accession>
<dbReference type="PANTHER" id="PTHR22762">
    <property type="entry name" value="ALPHA-GLUCOSIDASE"/>
    <property type="match status" value="1"/>
</dbReference>
<feature type="domain" description="Glycosyl hydrolase family 31 C-terminal" evidence="9">
    <location>
        <begin position="681"/>
        <end position="769"/>
    </location>
</feature>
<dbReference type="CDD" id="cd06602">
    <property type="entry name" value="GH31_MGAM_SI_GAA"/>
    <property type="match status" value="1"/>
</dbReference>
<keyword evidence="11" id="KW-1185">Reference proteome</keyword>
<evidence type="ECO:0000256" key="3">
    <source>
        <dbReference type="ARBA" id="ARBA00012741"/>
    </source>
</evidence>
<evidence type="ECO:0000313" key="11">
    <source>
        <dbReference type="Proteomes" id="UP001369815"/>
    </source>
</evidence>
<dbReference type="CDD" id="cd14752">
    <property type="entry name" value="GH31_N"/>
    <property type="match status" value="1"/>
</dbReference>
<dbReference type="InterPro" id="IPR048395">
    <property type="entry name" value="Glyco_hydro_31_C"/>
</dbReference>
<feature type="region of interest" description="Disordered" evidence="5">
    <location>
        <begin position="440"/>
        <end position="498"/>
    </location>
</feature>
<feature type="domain" description="Glycoside hydrolase family 31 N-terminal" evidence="8">
    <location>
        <begin position="107"/>
        <end position="215"/>
    </location>
</feature>
<evidence type="ECO:0000256" key="4">
    <source>
        <dbReference type="RuleBase" id="RU361185"/>
    </source>
</evidence>
<keyword evidence="4" id="KW-0378">Hydrolase</keyword>
<dbReference type="InterPro" id="IPR025887">
    <property type="entry name" value="Glyco_hydro_31_N_dom"/>
</dbReference>
<evidence type="ECO:0000256" key="5">
    <source>
        <dbReference type="SAM" id="MobiDB-lite"/>
    </source>
</evidence>
<dbReference type="SUPFAM" id="SSF51445">
    <property type="entry name" value="(Trans)glycosidases"/>
    <property type="match status" value="1"/>
</dbReference>
<dbReference type="SUPFAM" id="SSF74650">
    <property type="entry name" value="Galactose mutarotase-like"/>
    <property type="match status" value="1"/>
</dbReference>
<dbReference type="PANTHER" id="PTHR22762:SF95">
    <property type="entry name" value="ALPHA_BETA-GLUCOSIDASE AGDC-RELATED"/>
    <property type="match status" value="1"/>
</dbReference>
<dbReference type="Pfam" id="PF01055">
    <property type="entry name" value="Glyco_hydro_31_2nd"/>
    <property type="match status" value="1"/>
</dbReference>
<evidence type="ECO:0000259" key="9">
    <source>
        <dbReference type="Pfam" id="PF21365"/>
    </source>
</evidence>
<dbReference type="Gene3D" id="2.60.40.1180">
    <property type="entry name" value="Golgi alpha-mannosidase II"/>
    <property type="match status" value="2"/>
</dbReference>
<feature type="domain" description="Glycoside hydrolase family 31 TIM barrel" evidence="7">
    <location>
        <begin position="262"/>
        <end position="672"/>
    </location>
</feature>
<reference evidence="10 11" key="1">
    <citation type="journal article" date="2024" name="Front Chem Biol">
        <title>Unveiling the potential of Daldinia eschscholtzii MFLUCC 19-0629 through bioactivity and bioinformatics studies for enhanced sustainable agriculture production.</title>
        <authorList>
            <person name="Brooks S."/>
            <person name="Weaver J.A."/>
            <person name="Klomchit A."/>
            <person name="Alharthi S.A."/>
            <person name="Onlamun T."/>
            <person name="Nurani R."/>
            <person name="Vong T.K."/>
            <person name="Alberti F."/>
            <person name="Greco C."/>
        </authorList>
    </citation>
    <scope>NUCLEOTIDE SEQUENCE [LARGE SCALE GENOMIC DNA]</scope>
    <source>
        <strain evidence="10">MFLUCC 19-0629</strain>
    </source>
</reference>
<dbReference type="GO" id="GO:0030246">
    <property type="term" value="F:carbohydrate binding"/>
    <property type="evidence" value="ECO:0007669"/>
    <property type="project" value="InterPro"/>
</dbReference>
<dbReference type="AlphaFoldDB" id="A0AAX6MEE7"/>
<evidence type="ECO:0000313" key="10">
    <source>
        <dbReference type="EMBL" id="KAK6950826.1"/>
    </source>
</evidence>
<dbReference type="InterPro" id="IPR013780">
    <property type="entry name" value="Glyco_hydro_b"/>
</dbReference>
<dbReference type="Gene3D" id="3.20.20.80">
    <property type="entry name" value="Glycosidases"/>
    <property type="match status" value="1"/>
</dbReference>
<evidence type="ECO:0000259" key="7">
    <source>
        <dbReference type="Pfam" id="PF01055"/>
    </source>
</evidence>
<sequence length="873" mass="97497">MRPLFALAAFVAGALSVSVEDCPGYTASNIVDADSTLTADLTLSSDACNIYGTDLPGLKLLVEYQTDTRLHVKIYDAGLDVYQVQEHILPRPSNQNVSSSVAALQFSLIEEPFSFSITRSGSGEVLFNTNSSQLVFESQFVHLRTQLPKDPNIYGLGEHSDSFRLPTEKYQRTFWNSESPFIPRHSNLYGTHPIYLDHRGASGSHGVFLLNANGMDINIDQTDSGDQFLEYNIIGGVLDFYFLAGPSPSDVSRQYAEVVGLPAMMSYWTFGFHQCKYGYWDVNYAAEVVANYSTANIPLETLWGDIDYMNLRQVFTTDPERFPLHKMRELVDTLHSRGQRYVMMLDPGIHRADNYSTFTRGEEKGVFLKADDGSDYRGVQWAGEVVWPDWIAPNTQDWWTNEISLFFDPETGIDIDGAWNDMNEASNFCPNITCDPALVARLGNNPPQPTNPPRNNTGRPIPGFPDDFQPEPSTQPGNLRSRQTTGGQMKGLPDRDLFNPKYRINNHKGELSDSTLYANITNADGTYQYDTHNLYGLTMITTTRNSLLSRRPNKRPFVLTRSSFAGAGSRAAHWFGDNNSTWSDYRVSIAQLLGFAGVHQVPMAGSDVCGFNGVADERMCARWTLLGAFMPFFRNHADISAPPQEFYLWDLVARAARKAIDARYRLLDYAYTGMYRASTTGEPLAYPVFFLYPEDEETFGIDTQFFYGDAILVSPVTEDYAESVTYYLPDDIFYDFWTLETVRGKGETVTRDNVGWTDIPVHIRGGTVVPLRTESANTTTALREKNFQIVVAPGLDGKAKGSLYLDDGDSLDVGDAKSDISFTWDGTTLKADGTFGYSTDVVVESVMVLGDEEPVTRNGSWPLDGPFEVTFQS</sequence>
<evidence type="ECO:0000256" key="2">
    <source>
        <dbReference type="ARBA" id="ARBA00007806"/>
    </source>
</evidence>
<dbReference type="InterPro" id="IPR017853">
    <property type="entry name" value="GH"/>
</dbReference>
<dbReference type="Pfam" id="PF21365">
    <property type="entry name" value="Glyco_hydro_31_3rd"/>
    <property type="match status" value="1"/>
</dbReference>
<protein>
    <recommendedName>
        <fullName evidence="3">alpha-glucosidase</fullName>
        <ecNumber evidence="3">3.2.1.20</ecNumber>
    </recommendedName>
</protein>
<comment type="caution">
    <text evidence="10">The sequence shown here is derived from an EMBL/GenBank/DDBJ whole genome shotgun (WGS) entry which is preliminary data.</text>
</comment>
<dbReference type="Gene3D" id="2.60.40.1760">
    <property type="entry name" value="glycosyl hydrolase (family 31)"/>
    <property type="match status" value="1"/>
</dbReference>
<dbReference type="EMBL" id="JBANMG010000007">
    <property type="protein sequence ID" value="KAK6950826.1"/>
    <property type="molecule type" value="Genomic_DNA"/>
</dbReference>
<keyword evidence="4" id="KW-0326">Glycosidase</keyword>
<dbReference type="InterPro" id="IPR000322">
    <property type="entry name" value="Glyco_hydro_31_TIM"/>
</dbReference>
<evidence type="ECO:0000256" key="1">
    <source>
        <dbReference type="ARBA" id="ARBA00001657"/>
    </source>
</evidence>
<dbReference type="GO" id="GO:0005975">
    <property type="term" value="P:carbohydrate metabolic process"/>
    <property type="evidence" value="ECO:0007669"/>
    <property type="project" value="InterPro"/>
</dbReference>
<dbReference type="Pfam" id="PF13802">
    <property type="entry name" value="Gal_mutarotas_2"/>
    <property type="match status" value="1"/>
</dbReference>
<feature type="signal peptide" evidence="6">
    <location>
        <begin position="1"/>
        <end position="16"/>
    </location>
</feature>
<comment type="catalytic activity">
    <reaction evidence="1">
        <text>Hydrolysis of terminal, non-reducing (1-&gt;4)-linked alpha-D-glucose residues with release of alpha-D-glucose.</text>
        <dbReference type="EC" id="3.2.1.20"/>
    </reaction>
</comment>
<dbReference type="Proteomes" id="UP001369815">
    <property type="component" value="Unassembled WGS sequence"/>
</dbReference>
<dbReference type="GO" id="GO:0004558">
    <property type="term" value="F:alpha-1,4-glucosidase activity"/>
    <property type="evidence" value="ECO:0007669"/>
    <property type="project" value="UniProtKB-EC"/>
</dbReference>
<organism evidence="10 11">
    <name type="scientific">Daldinia eschscholtzii</name>
    <dbReference type="NCBI Taxonomy" id="292717"/>
    <lineage>
        <taxon>Eukaryota</taxon>
        <taxon>Fungi</taxon>
        <taxon>Dikarya</taxon>
        <taxon>Ascomycota</taxon>
        <taxon>Pezizomycotina</taxon>
        <taxon>Sordariomycetes</taxon>
        <taxon>Xylariomycetidae</taxon>
        <taxon>Xylariales</taxon>
        <taxon>Hypoxylaceae</taxon>
        <taxon>Daldinia</taxon>
    </lineage>
</organism>
<feature type="compositionally biased region" description="Polar residues" evidence="5">
    <location>
        <begin position="471"/>
        <end position="487"/>
    </location>
</feature>
<evidence type="ECO:0000256" key="6">
    <source>
        <dbReference type="SAM" id="SignalP"/>
    </source>
</evidence>
<keyword evidence="6" id="KW-0732">Signal</keyword>
<gene>
    <name evidence="10" type="ORF">Daesc_007353</name>
</gene>
<comment type="similarity">
    <text evidence="2 4">Belongs to the glycosyl hydrolase 31 family.</text>
</comment>